<dbReference type="EMBL" id="DTBJ01000023">
    <property type="protein sequence ID" value="HGM58627.1"/>
    <property type="molecule type" value="Genomic_DNA"/>
</dbReference>
<reference evidence="2" key="1">
    <citation type="journal article" date="2020" name="mSystems">
        <title>Genome- and Community-Level Interaction Insights into Carbon Utilization and Element Cycling Functions of Hydrothermarchaeota in Hydrothermal Sediment.</title>
        <authorList>
            <person name="Zhou Z."/>
            <person name="Liu Y."/>
            <person name="Xu W."/>
            <person name="Pan J."/>
            <person name="Luo Z.H."/>
            <person name="Li M."/>
        </authorList>
    </citation>
    <scope>NUCLEOTIDE SEQUENCE [LARGE SCALE GENOMIC DNA]</scope>
    <source>
        <strain evidence="2">SpSt-642</strain>
    </source>
</reference>
<dbReference type="AlphaFoldDB" id="A0A7C4HCY6"/>
<accession>A0A7C4HCY6</accession>
<feature type="transmembrane region" description="Helical" evidence="1">
    <location>
        <begin position="60"/>
        <end position="82"/>
    </location>
</feature>
<feature type="transmembrane region" description="Helical" evidence="1">
    <location>
        <begin position="21"/>
        <end position="40"/>
    </location>
</feature>
<name>A0A7C4HCY6_STAMA</name>
<organism evidence="2">
    <name type="scientific">Staphylothermus marinus</name>
    <dbReference type="NCBI Taxonomy" id="2280"/>
    <lineage>
        <taxon>Archaea</taxon>
        <taxon>Thermoproteota</taxon>
        <taxon>Thermoprotei</taxon>
        <taxon>Desulfurococcales</taxon>
        <taxon>Desulfurococcaceae</taxon>
        <taxon>Staphylothermus</taxon>
    </lineage>
</organism>
<protein>
    <submittedName>
        <fullName evidence="2">Uncharacterized protein</fullName>
    </submittedName>
</protein>
<evidence type="ECO:0000256" key="1">
    <source>
        <dbReference type="SAM" id="Phobius"/>
    </source>
</evidence>
<feature type="transmembrane region" description="Helical" evidence="1">
    <location>
        <begin position="102"/>
        <end position="123"/>
    </location>
</feature>
<evidence type="ECO:0000313" key="2">
    <source>
        <dbReference type="EMBL" id="HGM58627.1"/>
    </source>
</evidence>
<keyword evidence="1" id="KW-0472">Membrane</keyword>
<keyword evidence="1" id="KW-1133">Transmembrane helix</keyword>
<proteinExistence type="predicted"/>
<comment type="caution">
    <text evidence="2">The sequence shown here is derived from an EMBL/GenBank/DDBJ whole genome shotgun (WGS) entry which is preliminary data.</text>
</comment>
<keyword evidence="1" id="KW-0812">Transmembrane</keyword>
<gene>
    <name evidence="2" type="ORF">ENU14_03450</name>
</gene>
<sequence>MKIKKERFANLIEYGYFTDKTISLLLIIVSLTLVIIIAAWPTTIIDYLENPSIAGQYSLGVSILTTTLILLSSIVAFLIPYFTPLFKTRSFREIRDTRTKNLYLFSTAALLSTAIIVYLLAALTTI</sequence>